<keyword evidence="12 15" id="KW-0460">Magnesium</keyword>
<keyword evidence="10 15" id="KW-0418">Kinase</keyword>
<dbReference type="InterPro" id="IPR002192">
    <property type="entry name" value="PPDK_AMP/ATP-bd"/>
</dbReference>
<dbReference type="GO" id="GO:0005524">
    <property type="term" value="F:ATP binding"/>
    <property type="evidence" value="ECO:0007669"/>
    <property type="project" value="UniProtKB-KW"/>
</dbReference>
<dbReference type="SUPFAM" id="SSF52009">
    <property type="entry name" value="Phosphohistidine domain"/>
    <property type="match status" value="1"/>
</dbReference>
<dbReference type="Pfam" id="PF00391">
    <property type="entry name" value="PEP-utilizers"/>
    <property type="match status" value="1"/>
</dbReference>
<feature type="domain" description="Pyruvate phosphate dikinase AMP/ATP-binding" evidence="17">
    <location>
        <begin position="19"/>
        <end position="335"/>
    </location>
</feature>
<evidence type="ECO:0000256" key="7">
    <source>
        <dbReference type="ARBA" id="ARBA00022679"/>
    </source>
</evidence>
<dbReference type="PROSITE" id="PS00370">
    <property type="entry name" value="PEP_ENZYMES_PHOS_SITE"/>
    <property type="match status" value="1"/>
</dbReference>
<keyword evidence="20" id="KW-1185">Reference proteome</keyword>
<evidence type="ECO:0000256" key="10">
    <source>
        <dbReference type="ARBA" id="ARBA00022777"/>
    </source>
</evidence>
<dbReference type="Gene3D" id="3.50.30.10">
    <property type="entry name" value="Phosphohistidine domain"/>
    <property type="match status" value="1"/>
</dbReference>
<evidence type="ECO:0000256" key="8">
    <source>
        <dbReference type="ARBA" id="ARBA00022723"/>
    </source>
</evidence>
<dbReference type="InterPro" id="IPR000121">
    <property type="entry name" value="PEP_util_C"/>
</dbReference>
<dbReference type="InterPro" id="IPR008279">
    <property type="entry name" value="PEP-util_enz_mobile_dom"/>
</dbReference>
<accession>A0A561C070</accession>
<reference evidence="19 20" key="1">
    <citation type="submission" date="2019-06" db="EMBL/GenBank/DDBJ databases">
        <title>Sequencing the genomes of 1000 actinobacteria strains.</title>
        <authorList>
            <person name="Klenk H.-P."/>
        </authorList>
    </citation>
    <scope>NUCLEOTIDE SEQUENCE [LARGE SCALE GENOMIC DNA]</scope>
    <source>
        <strain evidence="19 20">DSM 24683</strain>
    </source>
</reference>
<evidence type="ECO:0000256" key="2">
    <source>
        <dbReference type="ARBA" id="ARBA00002988"/>
    </source>
</evidence>
<protein>
    <recommendedName>
        <fullName evidence="6 15">Phosphoenolpyruvate synthase</fullName>
        <shortName evidence="15">PEP synthase</shortName>
        <ecNumber evidence="5 15">2.7.9.2</ecNumber>
    </recommendedName>
    <alternativeName>
        <fullName evidence="13 15">Pyruvate, water dikinase</fullName>
    </alternativeName>
</protein>
<keyword evidence="7 15" id="KW-0808">Transferase</keyword>
<gene>
    <name evidence="19" type="ORF">FB561_5779</name>
</gene>
<evidence type="ECO:0000259" key="17">
    <source>
        <dbReference type="Pfam" id="PF01326"/>
    </source>
</evidence>
<name>A0A561C070_9ACTN</name>
<dbReference type="SUPFAM" id="SSF56059">
    <property type="entry name" value="Glutathione synthetase ATP-binding domain-like"/>
    <property type="match status" value="1"/>
</dbReference>
<evidence type="ECO:0000256" key="14">
    <source>
        <dbReference type="ARBA" id="ARBA00047700"/>
    </source>
</evidence>
<dbReference type="Proteomes" id="UP000318380">
    <property type="component" value="Unassembled WGS sequence"/>
</dbReference>
<evidence type="ECO:0000256" key="12">
    <source>
        <dbReference type="ARBA" id="ARBA00022842"/>
    </source>
</evidence>
<dbReference type="InterPro" id="IPR015813">
    <property type="entry name" value="Pyrv/PenolPyrv_kinase-like_dom"/>
</dbReference>
<keyword evidence="8 15" id="KW-0479">Metal-binding</keyword>
<evidence type="ECO:0000256" key="5">
    <source>
        <dbReference type="ARBA" id="ARBA00011996"/>
    </source>
</evidence>
<comment type="caution">
    <text evidence="19">The sequence shown here is derived from an EMBL/GenBank/DDBJ whole genome shotgun (WGS) entry which is preliminary data.</text>
</comment>
<dbReference type="Pfam" id="PF02896">
    <property type="entry name" value="PEP-utilizers_C"/>
    <property type="match status" value="1"/>
</dbReference>
<dbReference type="InterPro" id="IPR040442">
    <property type="entry name" value="Pyrv_kinase-like_dom_sf"/>
</dbReference>
<dbReference type="PIRSF" id="PIRSF000854">
    <property type="entry name" value="PEP_synthase"/>
    <property type="match status" value="1"/>
</dbReference>
<keyword evidence="9 15" id="KW-0547">Nucleotide-binding</keyword>
<comment type="function">
    <text evidence="2 15">Catalyzes the phosphorylation of pyruvate to phosphoenolpyruvate.</text>
</comment>
<comment type="catalytic activity">
    <reaction evidence="14 15">
        <text>pyruvate + ATP + H2O = phosphoenolpyruvate + AMP + phosphate + 2 H(+)</text>
        <dbReference type="Rhea" id="RHEA:11364"/>
        <dbReference type="ChEBI" id="CHEBI:15361"/>
        <dbReference type="ChEBI" id="CHEBI:15377"/>
        <dbReference type="ChEBI" id="CHEBI:15378"/>
        <dbReference type="ChEBI" id="CHEBI:30616"/>
        <dbReference type="ChEBI" id="CHEBI:43474"/>
        <dbReference type="ChEBI" id="CHEBI:58702"/>
        <dbReference type="ChEBI" id="CHEBI:456215"/>
        <dbReference type="EC" id="2.7.9.2"/>
    </reaction>
</comment>
<dbReference type="FunFam" id="3.30.1490.20:FF:000010">
    <property type="entry name" value="Phosphoenolpyruvate synthase"/>
    <property type="match status" value="1"/>
</dbReference>
<dbReference type="Gene3D" id="3.20.20.60">
    <property type="entry name" value="Phosphoenolpyruvate-binding domains"/>
    <property type="match status" value="1"/>
</dbReference>
<dbReference type="InterPro" id="IPR036637">
    <property type="entry name" value="Phosphohistidine_dom_sf"/>
</dbReference>
<dbReference type="GO" id="GO:0006094">
    <property type="term" value="P:gluconeogenesis"/>
    <property type="evidence" value="ECO:0007669"/>
    <property type="project" value="UniProtKB-UniPathway"/>
</dbReference>
<evidence type="ECO:0000256" key="1">
    <source>
        <dbReference type="ARBA" id="ARBA00001946"/>
    </source>
</evidence>
<dbReference type="Pfam" id="PF01326">
    <property type="entry name" value="PPDK_N"/>
    <property type="match status" value="1"/>
</dbReference>
<keyword evidence="11 15" id="KW-0067">ATP-binding</keyword>
<organism evidence="19 20">
    <name type="scientific">Kribbella amoyensis</name>
    <dbReference type="NCBI Taxonomy" id="996641"/>
    <lineage>
        <taxon>Bacteria</taxon>
        <taxon>Bacillati</taxon>
        <taxon>Actinomycetota</taxon>
        <taxon>Actinomycetes</taxon>
        <taxon>Propionibacteriales</taxon>
        <taxon>Kribbellaceae</taxon>
        <taxon>Kribbella</taxon>
    </lineage>
</organism>
<dbReference type="EMBL" id="VIVK01000001">
    <property type="protein sequence ID" value="TWD84586.1"/>
    <property type="molecule type" value="Genomic_DNA"/>
</dbReference>
<dbReference type="Gene3D" id="3.30.470.20">
    <property type="entry name" value="ATP-grasp fold, B domain"/>
    <property type="match status" value="1"/>
</dbReference>
<dbReference type="OrthoDB" id="9765468at2"/>
<dbReference type="Gene3D" id="3.30.1490.20">
    <property type="entry name" value="ATP-grasp fold, A domain"/>
    <property type="match status" value="1"/>
</dbReference>
<evidence type="ECO:0000259" key="16">
    <source>
        <dbReference type="Pfam" id="PF00391"/>
    </source>
</evidence>
<dbReference type="GO" id="GO:0008986">
    <property type="term" value="F:pyruvate, water dikinase activity"/>
    <property type="evidence" value="ECO:0007669"/>
    <property type="project" value="UniProtKB-EC"/>
</dbReference>
<proteinExistence type="inferred from homology"/>
<dbReference type="PANTHER" id="PTHR43030:SF1">
    <property type="entry name" value="PHOSPHOENOLPYRUVATE SYNTHASE"/>
    <property type="match status" value="1"/>
</dbReference>
<dbReference type="UniPathway" id="UPA00138"/>
<comment type="cofactor">
    <cofactor evidence="1 15">
        <name>Mg(2+)</name>
        <dbReference type="ChEBI" id="CHEBI:18420"/>
    </cofactor>
</comment>
<dbReference type="EC" id="2.7.9.2" evidence="5 15"/>
<evidence type="ECO:0000256" key="4">
    <source>
        <dbReference type="ARBA" id="ARBA00007837"/>
    </source>
</evidence>
<evidence type="ECO:0000256" key="15">
    <source>
        <dbReference type="PIRNR" id="PIRNR000854"/>
    </source>
</evidence>
<feature type="domain" description="PEP-utilising enzyme C-terminal" evidence="18">
    <location>
        <begin position="470"/>
        <end position="782"/>
    </location>
</feature>
<dbReference type="InterPro" id="IPR006319">
    <property type="entry name" value="PEP_synth"/>
</dbReference>
<dbReference type="NCBIfam" id="NF005057">
    <property type="entry name" value="PRK06464.1"/>
    <property type="match status" value="1"/>
</dbReference>
<dbReference type="NCBIfam" id="TIGR01418">
    <property type="entry name" value="PEP_synth"/>
    <property type="match status" value="1"/>
</dbReference>
<evidence type="ECO:0000256" key="13">
    <source>
        <dbReference type="ARBA" id="ARBA00033470"/>
    </source>
</evidence>
<dbReference type="RefSeq" id="WP_145812061.1">
    <property type="nucleotide sequence ID" value="NZ_VIVK01000001.1"/>
</dbReference>
<evidence type="ECO:0000256" key="11">
    <source>
        <dbReference type="ARBA" id="ARBA00022840"/>
    </source>
</evidence>
<dbReference type="InterPro" id="IPR023151">
    <property type="entry name" value="PEP_util_CS"/>
</dbReference>
<keyword evidence="19" id="KW-0670">Pyruvate</keyword>
<dbReference type="AlphaFoldDB" id="A0A561C070"/>
<comment type="pathway">
    <text evidence="3 15">Carbohydrate biosynthesis; gluconeogenesis.</text>
</comment>
<dbReference type="InterPro" id="IPR013815">
    <property type="entry name" value="ATP_grasp_subdomain_1"/>
</dbReference>
<sequence length="808" mass="86759">MRDARIAWLTDEAGTELAQVGGKNASLGIMLRDLAAEGIQVPDGFALTAAAYAEFVESAGLRPVIEAEIGRYRSGAELSRVGSTIRSAFTAADLPSDLVGEVLDAYRRLGGEGTAVAVRSSATAEDLPDASFAGQQETYLNVTTSDDLVIACRRCFASLFTDRAISYREERGYDHLGVQLSVGVQQMVRSDLGAAGVMFTLDTDTGFPGVVQISAAWGLGEAVVSGEVDPDEYLVFKPLLDDRGVRPILSRRRGAKEVKVTNAEPSGTHVVPTDAKERQSLVLADDDILRLARWAVLVERHYGRPMDIEWAKDGRTGAMYLVQARPETVQARRRPTSLHTYRLLGRGAELISGLAVGEAIAAGRVCRLDSPRELDRFVDGAVLVTRLTDPDWEPVMSRAAAIVTDHGGRTSHAAIVSRELGIPAIVGTGGATATLTDGAVVTVCCAEGERGLVYAGAVPYETAEVDLSAVPDTATEVMLNLADPAAAFRWWRLPADGVGLVRIEFVVANQVRVHPMALAHPERIDPEELRQLEEIVGPGTAPEQFLIDTLAEGVARIAASRWPAPVIVRTSDFKTNEYARLVGGSSFEPAEENPMIGWRGASRYYGPGYEDGFRLECRALRKVRDELGLTNVVAMIPFCRTVDEAHKVLAVMTSEGLSRGRNGLQVFVMAEIPANIVLADEFAACFDGFSIGSNDLTQLTLGVDRDSELLAPLFDERNPAVTRSIEHLITTAHQHGRKVGLCGQRPSDDPGFATFLVDSGIDSVSVTPDSFLRVKANVAQAEASRTRGMPAARQAAGSFVRAGDGGTH</sequence>
<evidence type="ECO:0000259" key="18">
    <source>
        <dbReference type="Pfam" id="PF02896"/>
    </source>
</evidence>
<evidence type="ECO:0000313" key="19">
    <source>
        <dbReference type="EMBL" id="TWD84586.1"/>
    </source>
</evidence>
<evidence type="ECO:0000256" key="9">
    <source>
        <dbReference type="ARBA" id="ARBA00022741"/>
    </source>
</evidence>
<dbReference type="PANTHER" id="PTHR43030">
    <property type="entry name" value="PHOSPHOENOLPYRUVATE SYNTHASE"/>
    <property type="match status" value="1"/>
</dbReference>
<dbReference type="PRINTS" id="PR01736">
    <property type="entry name" value="PHPHTRNFRASE"/>
</dbReference>
<evidence type="ECO:0000256" key="6">
    <source>
        <dbReference type="ARBA" id="ARBA00021623"/>
    </source>
</evidence>
<dbReference type="SUPFAM" id="SSF51621">
    <property type="entry name" value="Phosphoenolpyruvate/pyruvate domain"/>
    <property type="match status" value="1"/>
</dbReference>
<comment type="similarity">
    <text evidence="4 15">Belongs to the PEP-utilizing enzyme family.</text>
</comment>
<dbReference type="PROSITE" id="PS00742">
    <property type="entry name" value="PEP_ENZYMES_2"/>
    <property type="match status" value="1"/>
</dbReference>
<dbReference type="GO" id="GO:0046872">
    <property type="term" value="F:metal ion binding"/>
    <property type="evidence" value="ECO:0007669"/>
    <property type="project" value="UniProtKB-KW"/>
</dbReference>
<evidence type="ECO:0000313" key="20">
    <source>
        <dbReference type="Proteomes" id="UP000318380"/>
    </source>
</evidence>
<dbReference type="InterPro" id="IPR018274">
    <property type="entry name" value="PEP_util_AS"/>
</dbReference>
<feature type="domain" description="PEP-utilising enzyme mobile" evidence="16">
    <location>
        <begin position="379"/>
        <end position="448"/>
    </location>
</feature>
<evidence type="ECO:0000256" key="3">
    <source>
        <dbReference type="ARBA" id="ARBA00004742"/>
    </source>
</evidence>